<dbReference type="PANTHER" id="PTHR19879:SF9">
    <property type="entry name" value="TRANSCRIPTION INITIATION FACTOR TFIID SUBUNIT 5"/>
    <property type="match status" value="1"/>
</dbReference>
<proteinExistence type="predicted"/>
<feature type="domain" description="NACHT" evidence="5">
    <location>
        <begin position="151"/>
        <end position="242"/>
    </location>
</feature>
<comment type="caution">
    <text evidence="6">The sequence shown here is derived from an EMBL/GenBank/DDBJ whole genome shotgun (WGS) entry which is preliminary data.</text>
</comment>
<dbReference type="InterPro" id="IPR015943">
    <property type="entry name" value="WD40/YVTN_repeat-like_dom_sf"/>
</dbReference>
<dbReference type="SMART" id="SM00320">
    <property type="entry name" value="WD40"/>
    <property type="match status" value="4"/>
</dbReference>
<dbReference type="PANTHER" id="PTHR19879">
    <property type="entry name" value="TRANSCRIPTION INITIATION FACTOR TFIID"/>
    <property type="match status" value="1"/>
</dbReference>
<sequence length="1110" mass="118555">MLLGPRRPRRRLARDASVAVVVLAFAGCAVAVPLNSDGTNTLLATMAGLFVGLASLLVALVAFFREEPPRPDPAELADDLARTLAGQWLEEAEARSLRHPRVLPLCWSTTAGGGPGAGTRVLRTRFDGRIDGRFDEVLRQLAAGYERLPHRRLVVIGEPGAGKTVLALLLTLGLLAARDPDVPGTPVPVLLPVSSWDPVRERLDDWIVRSLAVPHYNGRPEIPRALLTHGLLLPVLDGLDEIPESARRGAVRGINQAIGGERPVVVTCRAAEYEDLILGGAPTLRRAPVVEVVPVPPDDVIAYLRDVDWPQGTDWRAVFDQLRSEPAGPLATALSTPLMVTSARLVYQRGGGDPTELLDAERFGCRYAVEEHITHGLIEAAYASDPAAPDGAGGASPWSAAQARRWLTFLARHLHDHRERDLAWWRLGARLLPRWAGPIIGIVTGALLVLGSVAWMEAARGAEADASDRKTAVVVSLCVGGGFALFGSAVWNASGNRPPGRVSFAVRGSMGRLLGGFRHGAVLAALCATPLVVGITVYRVLDRPGGRRTPAAAELCAEGAAVSVSLAVVAGLALAAHSWWDAPPARAAQVSPGNSLAQDRRSALIGAATAGAVVAATGWLGWYAGVLSGDLLWRTLTDWAGWPGNGDVSLLAGDRGLAVSAVFDHWRSGLGIAVLLPGVLFALLVLMGRAWPRYLVTRVHLAARGRLPWRLMAFLADARRRELLRQSGGTYQFRHIRLQETLAGDPTYAASSPSAAPAQGTVRRRVALTAGVGVAAVAAARALGGHEDESEAVFAAPGRSPMIAVAYRPDSGREFACGSESGRVWVWDGYGVSRPGAPLRAMHREKPEIPARMAMVFHPDGRRLAVSWIGRSGVGLLDVVDPAEPVRLDMGDVAGDIWLDDLAFDREGKRLAGTGWGMGVSVWSDSGEGRYVLDRHELPAAGGGVVTGSAFLRSGDLAVIDSNGRVVRYRAPGLVRWSWVTSSTFRGFGRFTPDIATSPRDDCFALFGTDEGKVWRRRSSDGVWRPVPGTFGPARTAAFHPKRPLLATAGAHDGKVHLWRVEGTAPPHEVRTLRGHSDAVNAMDFTSDGHRLATASEDGTVRLWNLDELL</sequence>
<feature type="transmembrane region" description="Helical" evidence="4">
    <location>
        <begin position="561"/>
        <end position="582"/>
    </location>
</feature>
<dbReference type="SUPFAM" id="SSF52540">
    <property type="entry name" value="P-loop containing nucleoside triphosphate hydrolases"/>
    <property type="match status" value="1"/>
</dbReference>
<organism evidence="6 7">
    <name type="scientific">Streptomyces atriruber</name>
    <dbReference type="NCBI Taxonomy" id="545121"/>
    <lineage>
        <taxon>Bacteria</taxon>
        <taxon>Bacillati</taxon>
        <taxon>Actinomycetota</taxon>
        <taxon>Actinomycetes</taxon>
        <taxon>Kitasatosporales</taxon>
        <taxon>Streptomycetaceae</taxon>
        <taxon>Streptomyces</taxon>
    </lineage>
</organism>
<name>A0ABV3BWC8_9ACTN</name>
<evidence type="ECO:0000256" key="4">
    <source>
        <dbReference type="SAM" id="Phobius"/>
    </source>
</evidence>
<dbReference type="InterPro" id="IPR001680">
    <property type="entry name" value="WD40_rpt"/>
</dbReference>
<gene>
    <name evidence="6" type="ORF">ABZ921_32230</name>
</gene>
<keyword evidence="4" id="KW-0472">Membrane</keyword>
<dbReference type="PROSITE" id="PS50294">
    <property type="entry name" value="WD_REPEATS_REGION"/>
    <property type="match status" value="1"/>
</dbReference>
<dbReference type="InterPro" id="IPR019775">
    <property type="entry name" value="WD40_repeat_CS"/>
</dbReference>
<dbReference type="InterPro" id="IPR027417">
    <property type="entry name" value="P-loop_NTPase"/>
</dbReference>
<feature type="transmembrane region" description="Helical" evidence="4">
    <location>
        <begin position="471"/>
        <end position="491"/>
    </location>
</feature>
<dbReference type="Proteomes" id="UP001551176">
    <property type="component" value="Unassembled WGS sequence"/>
</dbReference>
<evidence type="ECO:0000313" key="7">
    <source>
        <dbReference type="Proteomes" id="UP001551176"/>
    </source>
</evidence>
<feature type="transmembrane region" description="Helical" evidence="4">
    <location>
        <begin position="41"/>
        <end position="64"/>
    </location>
</feature>
<feature type="repeat" description="WD" evidence="3">
    <location>
        <begin position="1073"/>
        <end position="1110"/>
    </location>
</feature>
<dbReference type="SUPFAM" id="SSF101908">
    <property type="entry name" value="Putative isomerase YbhE"/>
    <property type="match status" value="1"/>
</dbReference>
<dbReference type="Gene3D" id="2.130.10.10">
    <property type="entry name" value="YVTN repeat-like/Quinoprotein amine dehydrogenase"/>
    <property type="match status" value="2"/>
</dbReference>
<dbReference type="EMBL" id="JBEYXV010000019">
    <property type="protein sequence ID" value="MEU6825313.1"/>
    <property type="molecule type" value="Genomic_DNA"/>
</dbReference>
<keyword evidence="1 3" id="KW-0853">WD repeat</keyword>
<evidence type="ECO:0000259" key="5">
    <source>
        <dbReference type="PROSITE" id="PS50837"/>
    </source>
</evidence>
<keyword evidence="4" id="KW-1133">Transmembrane helix</keyword>
<evidence type="ECO:0000313" key="6">
    <source>
        <dbReference type="EMBL" id="MEU6825313.1"/>
    </source>
</evidence>
<reference evidence="6 7" key="1">
    <citation type="submission" date="2024-06" db="EMBL/GenBank/DDBJ databases">
        <title>The Natural Products Discovery Center: Release of the First 8490 Sequenced Strains for Exploring Actinobacteria Biosynthetic Diversity.</title>
        <authorList>
            <person name="Kalkreuter E."/>
            <person name="Kautsar S.A."/>
            <person name="Yang D."/>
            <person name="Bader C.D."/>
            <person name="Teijaro C.N."/>
            <person name="Fluegel L."/>
            <person name="Davis C.M."/>
            <person name="Simpson J.R."/>
            <person name="Lauterbach L."/>
            <person name="Steele A.D."/>
            <person name="Gui C."/>
            <person name="Meng S."/>
            <person name="Li G."/>
            <person name="Viehrig K."/>
            <person name="Ye F."/>
            <person name="Su P."/>
            <person name="Kiefer A.F."/>
            <person name="Nichols A."/>
            <person name="Cepeda A.J."/>
            <person name="Yan W."/>
            <person name="Fan B."/>
            <person name="Jiang Y."/>
            <person name="Adhikari A."/>
            <person name="Zheng C.-J."/>
            <person name="Schuster L."/>
            <person name="Cowan T.M."/>
            <person name="Smanski M.J."/>
            <person name="Chevrette M.G."/>
            <person name="De Carvalho L.P.S."/>
            <person name="Shen B."/>
        </authorList>
    </citation>
    <scope>NUCLEOTIDE SEQUENCE [LARGE SCALE GENOMIC DNA]</scope>
    <source>
        <strain evidence="6 7">NPDC046838</strain>
    </source>
</reference>
<dbReference type="RefSeq" id="WP_359355534.1">
    <property type="nucleotide sequence ID" value="NZ_JBEYXV010000019.1"/>
</dbReference>
<dbReference type="Gene3D" id="3.40.50.300">
    <property type="entry name" value="P-loop containing nucleotide triphosphate hydrolases"/>
    <property type="match status" value="1"/>
</dbReference>
<evidence type="ECO:0000256" key="1">
    <source>
        <dbReference type="ARBA" id="ARBA00022574"/>
    </source>
</evidence>
<dbReference type="PROSITE" id="PS51257">
    <property type="entry name" value="PROKAR_LIPOPROTEIN"/>
    <property type="match status" value="1"/>
</dbReference>
<keyword evidence="7" id="KW-1185">Reference proteome</keyword>
<feature type="transmembrane region" description="Helical" evidence="4">
    <location>
        <begin position="669"/>
        <end position="688"/>
    </location>
</feature>
<dbReference type="PROSITE" id="PS50082">
    <property type="entry name" value="WD_REPEATS_2"/>
    <property type="match status" value="1"/>
</dbReference>
<evidence type="ECO:0000256" key="2">
    <source>
        <dbReference type="ARBA" id="ARBA00022737"/>
    </source>
</evidence>
<feature type="transmembrane region" description="Helical" evidence="4">
    <location>
        <begin position="435"/>
        <end position="456"/>
    </location>
</feature>
<dbReference type="PROSITE" id="PS50837">
    <property type="entry name" value="NACHT"/>
    <property type="match status" value="1"/>
</dbReference>
<dbReference type="Pfam" id="PF00400">
    <property type="entry name" value="WD40"/>
    <property type="match status" value="2"/>
</dbReference>
<protein>
    <recommendedName>
        <fullName evidence="5">NACHT domain-containing protein</fullName>
    </recommendedName>
</protein>
<evidence type="ECO:0000256" key="3">
    <source>
        <dbReference type="PROSITE-ProRule" id="PRU00221"/>
    </source>
</evidence>
<feature type="transmembrane region" description="Helical" evidence="4">
    <location>
        <begin position="603"/>
        <end position="624"/>
    </location>
</feature>
<dbReference type="InterPro" id="IPR007111">
    <property type="entry name" value="NACHT_NTPase"/>
</dbReference>
<keyword evidence="4" id="KW-0812">Transmembrane</keyword>
<accession>A0ABV3BWC8</accession>
<keyword evidence="2" id="KW-0677">Repeat</keyword>
<feature type="transmembrane region" description="Helical" evidence="4">
    <location>
        <begin position="520"/>
        <end position="541"/>
    </location>
</feature>
<dbReference type="PROSITE" id="PS00678">
    <property type="entry name" value="WD_REPEATS_1"/>
    <property type="match status" value="1"/>
</dbReference>